<gene>
    <name evidence="9" type="primary">LOC115573422</name>
</gene>
<dbReference type="SMART" id="SM00115">
    <property type="entry name" value="CASc"/>
    <property type="match status" value="1"/>
</dbReference>
<evidence type="ECO:0000313" key="9">
    <source>
        <dbReference type="Ensembl" id="ENSSAUP00010006244.1"/>
    </source>
</evidence>
<feature type="compositionally biased region" description="Polar residues" evidence="5">
    <location>
        <begin position="101"/>
        <end position="110"/>
    </location>
</feature>
<dbReference type="PROSITE" id="PS01122">
    <property type="entry name" value="CASPASE_CYS"/>
    <property type="match status" value="1"/>
</dbReference>
<evidence type="ECO:0000256" key="2">
    <source>
        <dbReference type="ARBA" id="ARBA00022703"/>
    </source>
</evidence>
<reference evidence="9" key="3">
    <citation type="submission" date="2025-09" db="UniProtKB">
        <authorList>
            <consortium name="Ensembl"/>
        </authorList>
    </citation>
    <scope>IDENTIFICATION</scope>
</reference>
<dbReference type="SUPFAM" id="SSF52129">
    <property type="entry name" value="Caspase-like"/>
    <property type="match status" value="1"/>
</dbReference>
<comment type="similarity">
    <text evidence="1 4">Belongs to the peptidase C14A family.</text>
</comment>
<dbReference type="Gene3D" id="3.30.70.1470">
    <property type="entry name" value="Caspase-like"/>
    <property type="match status" value="1"/>
</dbReference>
<evidence type="ECO:0000259" key="6">
    <source>
        <dbReference type="PROSITE" id="PS50207"/>
    </source>
</evidence>
<accession>A0A671TW45</accession>
<dbReference type="InParanoid" id="A0A671TW45"/>
<feature type="region of interest" description="Disordered" evidence="5">
    <location>
        <begin position="101"/>
        <end position="129"/>
    </location>
</feature>
<dbReference type="GO" id="GO:0006915">
    <property type="term" value="P:apoptotic process"/>
    <property type="evidence" value="ECO:0007669"/>
    <property type="project" value="UniProtKB-KW"/>
</dbReference>
<dbReference type="Gene3D" id="3.40.50.1460">
    <property type="match status" value="1"/>
</dbReference>
<evidence type="ECO:0000256" key="5">
    <source>
        <dbReference type="SAM" id="MobiDB-lite"/>
    </source>
</evidence>
<dbReference type="PROSITE" id="PS50208">
    <property type="entry name" value="CASPASE_P20"/>
    <property type="match status" value="1"/>
</dbReference>
<dbReference type="InterPro" id="IPR015917">
    <property type="entry name" value="Pept_C14A"/>
</dbReference>
<dbReference type="GO" id="GO:0004197">
    <property type="term" value="F:cysteine-type endopeptidase activity"/>
    <property type="evidence" value="ECO:0007669"/>
    <property type="project" value="InterPro"/>
</dbReference>
<dbReference type="AlphaFoldDB" id="A0A671TW45"/>
<dbReference type="PROSITE" id="PS50209">
    <property type="entry name" value="CARD"/>
    <property type="match status" value="1"/>
</dbReference>
<dbReference type="InterPro" id="IPR011600">
    <property type="entry name" value="Pept_C14_caspase"/>
</dbReference>
<dbReference type="SUPFAM" id="SSF47986">
    <property type="entry name" value="DEATH domain"/>
    <property type="match status" value="1"/>
</dbReference>
<dbReference type="InterPro" id="IPR033139">
    <property type="entry name" value="Caspase_cys_AS"/>
</dbReference>
<feature type="active site" evidence="3">
    <location>
        <position position="279"/>
    </location>
</feature>
<dbReference type="Gene3D" id="1.10.533.10">
    <property type="entry name" value="Death Domain, Fas"/>
    <property type="match status" value="1"/>
</dbReference>
<dbReference type="GO" id="GO:0006508">
    <property type="term" value="P:proteolysis"/>
    <property type="evidence" value="ECO:0007669"/>
    <property type="project" value="InterPro"/>
</dbReference>
<dbReference type="CDD" id="cd01671">
    <property type="entry name" value="CARD"/>
    <property type="match status" value="1"/>
</dbReference>
<feature type="domain" description="Caspase family p10" evidence="6">
    <location>
        <begin position="299"/>
        <end position="391"/>
    </location>
</feature>
<evidence type="ECO:0000313" key="10">
    <source>
        <dbReference type="Proteomes" id="UP000472265"/>
    </source>
</evidence>
<dbReference type="GO" id="GO:0051604">
    <property type="term" value="P:protein maturation"/>
    <property type="evidence" value="ECO:0007669"/>
    <property type="project" value="UniProtKB-ARBA"/>
</dbReference>
<protein>
    <submittedName>
        <fullName evidence="9">Caspase-8-like</fullName>
    </submittedName>
</protein>
<dbReference type="CDD" id="cd00032">
    <property type="entry name" value="CASc"/>
    <property type="match status" value="1"/>
</dbReference>
<sequence length="408" mass="46178">MAAKGTIRRNKTAIQATLCADYSLILNKVDEKQLITPREYRNLRSINREDVEGHVVKLVDKIMDKGEDTCKKFLELLQTDEEVKSTYPDLKKIQLTNTSLLPTPVQASSAEHSDGPSPQKRRKEDDQYQLNSRPTGLCVIINNENFTYMNQRRGTNRDAQSLGEVFSWLGFRVLMCKDQTRDQMDQALKCFASLSDLSQLHEFSVQEWSENGFTDIKEAPPSLNHGDAFICCIMSHGESGVVSGSDGKSLPIKHITRTFKATDQSALTGKPKVFLIQACQGKQDHRGVLSEDLQADDCQSQYIPEEADFLVAIATVEDYKSFRHITDGSWFIQSVCQQLKEGCSRGDDMTTILSRVNNEVSNKEGVMQQPGKIKQMSEVRFTLRKRLVLTPHRELGDCAPIRERVFYK</sequence>
<dbReference type="GeneTree" id="ENSGT00940000164225"/>
<dbReference type="Pfam" id="PF00656">
    <property type="entry name" value="Peptidase_C14"/>
    <property type="match status" value="2"/>
</dbReference>
<dbReference type="PROSITE" id="PS50207">
    <property type="entry name" value="CASPASE_P10"/>
    <property type="match status" value="1"/>
</dbReference>
<evidence type="ECO:0000259" key="8">
    <source>
        <dbReference type="PROSITE" id="PS50209"/>
    </source>
</evidence>
<dbReference type="InterPro" id="IPR011029">
    <property type="entry name" value="DEATH-like_dom_sf"/>
</dbReference>
<dbReference type="InterPro" id="IPR001309">
    <property type="entry name" value="Pept_C14_p20"/>
</dbReference>
<dbReference type="Ensembl" id="ENSSAUT00010006730.1">
    <property type="protein sequence ID" value="ENSSAUP00010006244.1"/>
    <property type="gene ID" value="ENSSAUG00010003175.1"/>
</dbReference>
<dbReference type="Proteomes" id="UP000472265">
    <property type="component" value="Chromosome 21"/>
</dbReference>
<feature type="domain" description="Caspase family p20" evidence="7">
    <location>
        <begin position="134"/>
        <end position="283"/>
    </location>
</feature>
<name>A0A671TW45_SPAAU</name>
<dbReference type="GO" id="GO:0042981">
    <property type="term" value="P:regulation of apoptotic process"/>
    <property type="evidence" value="ECO:0007669"/>
    <property type="project" value="InterPro"/>
</dbReference>
<feature type="active site" evidence="3">
    <location>
        <position position="236"/>
    </location>
</feature>
<dbReference type="PIRSF" id="PIRSF038001">
    <property type="entry name" value="Caspase_ICE"/>
    <property type="match status" value="1"/>
</dbReference>
<dbReference type="PRINTS" id="PR00376">
    <property type="entry name" value="IL1BCENZYME"/>
</dbReference>
<keyword evidence="10" id="KW-1185">Reference proteome</keyword>
<evidence type="ECO:0000259" key="7">
    <source>
        <dbReference type="PROSITE" id="PS50208"/>
    </source>
</evidence>
<reference evidence="9" key="2">
    <citation type="submission" date="2025-08" db="UniProtKB">
        <authorList>
            <consortium name="Ensembl"/>
        </authorList>
    </citation>
    <scope>IDENTIFICATION</scope>
</reference>
<evidence type="ECO:0000256" key="4">
    <source>
        <dbReference type="RuleBase" id="RU003971"/>
    </source>
</evidence>
<organism evidence="9 10">
    <name type="scientific">Sparus aurata</name>
    <name type="common">Gilthead sea bream</name>
    <dbReference type="NCBI Taxonomy" id="8175"/>
    <lineage>
        <taxon>Eukaryota</taxon>
        <taxon>Metazoa</taxon>
        <taxon>Chordata</taxon>
        <taxon>Craniata</taxon>
        <taxon>Vertebrata</taxon>
        <taxon>Euteleostomi</taxon>
        <taxon>Actinopterygii</taxon>
        <taxon>Neopterygii</taxon>
        <taxon>Teleostei</taxon>
        <taxon>Neoteleostei</taxon>
        <taxon>Acanthomorphata</taxon>
        <taxon>Eupercaria</taxon>
        <taxon>Spariformes</taxon>
        <taxon>Sparidae</taxon>
        <taxon>Sparus</taxon>
    </lineage>
</organism>
<dbReference type="GO" id="GO:0005737">
    <property type="term" value="C:cytoplasm"/>
    <property type="evidence" value="ECO:0007669"/>
    <property type="project" value="UniProtKB-ARBA"/>
</dbReference>
<feature type="domain" description="CARD" evidence="8">
    <location>
        <begin position="1"/>
        <end position="78"/>
    </location>
</feature>
<dbReference type="PANTHER" id="PTHR48169">
    <property type="entry name" value="DED DOMAIN-CONTAINING PROTEIN"/>
    <property type="match status" value="1"/>
</dbReference>
<keyword evidence="2" id="KW-0053">Apoptosis</keyword>
<dbReference type="PANTHER" id="PTHR48169:SF7">
    <property type="entry name" value="CASPASE 10"/>
    <property type="match status" value="1"/>
</dbReference>
<dbReference type="InterPro" id="IPR001315">
    <property type="entry name" value="CARD"/>
</dbReference>
<reference evidence="9" key="1">
    <citation type="submission" date="2021-04" db="EMBL/GenBank/DDBJ databases">
        <authorList>
            <consortium name="Wellcome Sanger Institute Data Sharing"/>
        </authorList>
    </citation>
    <scope>NUCLEOTIDE SEQUENCE [LARGE SCALE GENOMIC DNA]</scope>
</reference>
<proteinExistence type="inferred from homology"/>
<evidence type="ECO:0000256" key="1">
    <source>
        <dbReference type="ARBA" id="ARBA00010134"/>
    </source>
</evidence>
<dbReference type="InterPro" id="IPR029030">
    <property type="entry name" value="Caspase-like_dom_sf"/>
</dbReference>
<evidence type="ECO:0000256" key="3">
    <source>
        <dbReference type="PIRSR" id="PIRSR038001-1"/>
    </source>
</evidence>
<dbReference type="InterPro" id="IPR002138">
    <property type="entry name" value="Pept_C14_p10"/>
</dbReference>